<dbReference type="Gene3D" id="2.30.30.40">
    <property type="entry name" value="SH3 Domains"/>
    <property type="match status" value="1"/>
</dbReference>
<dbReference type="PANTHER" id="PTHR22617:SF23">
    <property type="entry name" value="CHEMOTAXIS PROTEIN CHEW"/>
    <property type="match status" value="1"/>
</dbReference>
<dbReference type="Proteomes" id="UP000184082">
    <property type="component" value="Unassembled WGS sequence"/>
</dbReference>
<dbReference type="InterPro" id="IPR002545">
    <property type="entry name" value="CheW-lke_dom"/>
</dbReference>
<dbReference type="InterPro" id="IPR036061">
    <property type="entry name" value="CheW-like_dom_sf"/>
</dbReference>
<dbReference type="GO" id="GO:0006935">
    <property type="term" value="P:chemotaxis"/>
    <property type="evidence" value="ECO:0007669"/>
    <property type="project" value="InterPro"/>
</dbReference>
<dbReference type="SUPFAM" id="SSF50341">
    <property type="entry name" value="CheW-like"/>
    <property type="match status" value="1"/>
</dbReference>
<dbReference type="RefSeq" id="WP_072966171.1">
    <property type="nucleotide sequence ID" value="NZ_FRAJ01000006.1"/>
</dbReference>
<organism evidence="2 3">
    <name type="scientific">Caminicella sporogenes DSM 14501</name>
    <dbReference type="NCBI Taxonomy" id="1121266"/>
    <lineage>
        <taxon>Bacteria</taxon>
        <taxon>Bacillati</taxon>
        <taxon>Bacillota</taxon>
        <taxon>Clostridia</taxon>
        <taxon>Peptostreptococcales</taxon>
        <taxon>Caminicellaceae</taxon>
        <taxon>Caminicella</taxon>
    </lineage>
</organism>
<dbReference type="SMART" id="SM00260">
    <property type="entry name" value="CheW"/>
    <property type="match status" value="1"/>
</dbReference>
<dbReference type="GO" id="GO:0007165">
    <property type="term" value="P:signal transduction"/>
    <property type="evidence" value="ECO:0007669"/>
    <property type="project" value="InterPro"/>
</dbReference>
<dbReference type="CDD" id="cd00732">
    <property type="entry name" value="CheW"/>
    <property type="match status" value="1"/>
</dbReference>
<dbReference type="InterPro" id="IPR039315">
    <property type="entry name" value="CheW"/>
</dbReference>
<reference evidence="2 3" key="1">
    <citation type="submission" date="2016-11" db="EMBL/GenBank/DDBJ databases">
        <authorList>
            <person name="Jaros S."/>
            <person name="Januszkiewicz K."/>
            <person name="Wedrychowicz H."/>
        </authorList>
    </citation>
    <scope>NUCLEOTIDE SEQUENCE [LARGE SCALE GENOMIC DNA]</scope>
    <source>
        <strain evidence="2 3">DSM 14501</strain>
    </source>
</reference>
<dbReference type="AlphaFoldDB" id="A0A1M6NIB3"/>
<protein>
    <submittedName>
        <fullName evidence="2">Purine-binding chemotaxis protein CheW</fullName>
    </submittedName>
</protein>
<dbReference type="Gene3D" id="2.40.50.180">
    <property type="entry name" value="CheA-289, Domain 4"/>
    <property type="match status" value="1"/>
</dbReference>
<sequence length="155" mass="17861">MAENQYVVFSLCGEEYAIDILKVNEINRLKEIKITKIPKTPDYIDGIINLRGDVVPILNLRKKFHMEHRDIDKETRIVIVKIGSKIIGLLVDSVSHVLTLEEKEISPPPEEIKISSQYIIGVGKKGSRMIFILDIEKLFDSSERKEIMQIDDKRE</sequence>
<keyword evidence="3" id="KW-1185">Reference proteome</keyword>
<evidence type="ECO:0000313" key="2">
    <source>
        <dbReference type="EMBL" id="SHJ95376.1"/>
    </source>
</evidence>
<accession>A0A1M6NIB3</accession>
<dbReference type="STRING" id="1121266.SAMN02745883_00894"/>
<dbReference type="EMBL" id="FRAJ01000006">
    <property type="protein sequence ID" value="SHJ95376.1"/>
    <property type="molecule type" value="Genomic_DNA"/>
</dbReference>
<dbReference type="GO" id="GO:0005829">
    <property type="term" value="C:cytosol"/>
    <property type="evidence" value="ECO:0007669"/>
    <property type="project" value="TreeGrafter"/>
</dbReference>
<gene>
    <name evidence="2" type="ORF">SAMN02745883_00894</name>
</gene>
<dbReference type="PROSITE" id="PS50851">
    <property type="entry name" value="CHEW"/>
    <property type="match status" value="1"/>
</dbReference>
<dbReference type="Pfam" id="PF01584">
    <property type="entry name" value="CheW"/>
    <property type="match status" value="1"/>
</dbReference>
<evidence type="ECO:0000259" key="1">
    <source>
        <dbReference type="PROSITE" id="PS50851"/>
    </source>
</evidence>
<feature type="domain" description="CheW-like" evidence="1">
    <location>
        <begin position="3"/>
        <end position="144"/>
    </location>
</feature>
<dbReference type="PANTHER" id="PTHR22617">
    <property type="entry name" value="CHEMOTAXIS SENSOR HISTIDINE KINASE-RELATED"/>
    <property type="match status" value="1"/>
</dbReference>
<evidence type="ECO:0000313" key="3">
    <source>
        <dbReference type="Proteomes" id="UP000184082"/>
    </source>
</evidence>
<proteinExistence type="predicted"/>
<name>A0A1M6NIB3_9FIRM</name>